<dbReference type="OrthoDB" id="428177at2759"/>
<evidence type="ECO:0000313" key="8">
    <source>
        <dbReference type="EMBL" id="ORZ39536.1"/>
    </source>
</evidence>
<dbReference type="Proteomes" id="UP000193411">
    <property type="component" value="Unassembled WGS sequence"/>
</dbReference>
<feature type="region of interest" description="Disordered" evidence="5">
    <location>
        <begin position="140"/>
        <end position="172"/>
    </location>
</feature>
<proteinExistence type="inferred from homology"/>
<protein>
    <submittedName>
        <fullName evidence="8">Glycoside hydrolase superfamily</fullName>
    </submittedName>
</protein>
<keyword evidence="2 4" id="KW-0378">Hydrolase</keyword>
<keyword evidence="6" id="KW-0472">Membrane</keyword>
<dbReference type="SUPFAM" id="SSF51445">
    <property type="entry name" value="(Trans)glycosidases"/>
    <property type="match status" value="1"/>
</dbReference>
<feature type="compositionally biased region" description="Low complexity" evidence="5">
    <location>
        <begin position="57"/>
        <end position="76"/>
    </location>
</feature>
<dbReference type="AlphaFoldDB" id="A0A1Y2HY42"/>
<keyword evidence="6" id="KW-0812">Transmembrane</keyword>
<feature type="active site" description="Nucleophile" evidence="4">
    <location>
        <position position="454"/>
    </location>
</feature>
<feature type="active site" description="Proton donor" evidence="4">
    <location>
        <position position="316"/>
    </location>
</feature>
<keyword evidence="6" id="KW-1133">Transmembrane helix</keyword>
<keyword evidence="3 4" id="KW-0326">Glycosidase</keyword>
<evidence type="ECO:0000259" key="7">
    <source>
        <dbReference type="PROSITE" id="PS51764"/>
    </source>
</evidence>
<dbReference type="GO" id="GO:0006080">
    <property type="term" value="P:substituted mannan metabolic process"/>
    <property type="evidence" value="ECO:0007669"/>
    <property type="project" value="InterPro"/>
</dbReference>
<accession>A0A1Y2HY42</accession>
<feature type="domain" description="GH26" evidence="7">
    <location>
        <begin position="190"/>
        <end position="519"/>
    </location>
</feature>
<gene>
    <name evidence="8" type="ORF">BCR44DRAFT_1426725</name>
</gene>
<evidence type="ECO:0000256" key="2">
    <source>
        <dbReference type="ARBA" id="ARBA00022801"/>
    </source>
</evidence>
<evidence type="ECO:0000256" key="1">
    <source>
        <dbReference type="ARBA" id="ARBA00007754"/>
    </source>
</evidence>
<dbReference type="InterPro" id="IPR000805">
    <property type="entry name" value="Glyco_hydro_26"/>
</dbReference>
<organism evidence="8 9">
    <name type="scientific">Catenaria anguillulae PL171</name>
    <dbReference type="NCBI Taxonomy" id="765915"/>
    <lineage>
        <taxon>Eukaryota</taxon>
        <taxon>Fungi</taxon>
        <taxon>Fungi incertae sedis</taxon>
        <taxon>Blastocladiomycota</taxon>
        <taxon>Blastocladiomycetes</taxon>
        <taxon>Blastocladiales</taxon>
        <taxon>Catenariaceae</taxon>
        <taxon>Catenaria</taxon>
    </lineage>
</organism>
<evidence type="ECO:0000256" key="6">
    <source>
        <dbReference type="SAM" id="Phobius"/>
    </source>
</evidence>
<dbReference type="PANTHER" id="PTHR40079:SF4">
    <property type="entry name" value="GH26 DOMAIN-CONTAINING PROTEIN-RELATED"/>
    <property type="match status" value="1"/>
</dbReference>
<reference evidence="8 9" key="1">
    <citation type="submission" date="2016-07" db="EMBL/GenBank/DDBJ databases">
        <title>Pervasive Adenine N6-methylation of Active Genes in Fungi.</title>
        <authorList>
            <consortium name="DOE Joint Genome Institute"/>
            <person name="Mondo S.J."/>
            <person name="Dannebaum R.O."/>
            <person name="Kuo R.C."/>
            <person name="Labutti K."/>
            <person name="Haridas S."/>
            <person name="Kuo A."/>
            <person name="Salamov A."/>
            <person name="Ahrendt S.R."/>
            <person name="Lipzen A."/>
            <person name="Sullivan W."/>
            <person name="Andreopoulos W.B."/>
            <person name="Clum A."/>
            <person name="Lindquist E."/>
            <person name="Daum C."/>
            <person name="Ramamoorthy G.K."/>
            <person name="Gryganskyi A."/>
            <person name="Culley D."/>
            <person name="Magnuson J.K."/>
            <person name="James T.Y."/>
            <person name="O'Malley M.A."/>
            <person name="Stajich J.E."/>
            <person name="Spatafora J.W."/>
            <person name="Visel A."/>
            <person name="Grigoriev I.V."/>
        </authorList>
    </citation>
    <scope>NUCLEOTIDE SEQUENCE [LARGE SCALE GENOMIC DNA]</scope>
    <source>
        <strain evidence="8 9">PL171</strain>
    </source>
</reference>
<dbReference type="PANTHER" id="PTHR40079">
    <property type="entry name" value="MANNAN ENDO-1,4-BETA-MANNOSIDASE E-RELATED"/>
    <property type="match status" value="1"/>
</dbReference>
<dbReference type="GO" id="GO:0016985">
    <property type="term" value="F:mannan endo-1,4-beta-mannosidase activity"/>
    <property type="evidence" value="ECO:0007669"/>
    <property type="project" value="InterPro"/>
</dbReference>
<dbReference type="InterPro" id="IPR017853">
    <property type="entry name" value="GH"/>
</dbReference>
<evidence type="ECO:0000256" key="5">
    <source>
        <dbReference type="SAM" id="MobiDB-lite"/>
    </source>
</evidence>
<feature type="compositionally biased region" description="Pro residues" evidence="5">
    <location>
        <begin position="1"/>
        <end position="12"/>
    </location>
</feature>
<dbReference type="PROSITE" id="PS51764">
    <property type="entry name" value="GH26"/>
    <property type="match status" value="1"/>
</dbReference>
<sequence>MRPMTRPSPDPGVGPTTNHPGHAPHAVDLSNAPVLDSHNNDSSHTTLAPPTFIHHQTSTSSLTSPLLPGPSSRTLSFRPHHPSTMGPLPPPAKDSVSAAMALQKKRQRNRRCIFVGTFVALALIAGGVTAYFTVFRNKGGSSSASTNGGNNGPVPSGFPSNPADRNPTVTDLSRAKPRVTAMPQIQFPISEPVAVPMDLVPTGKQFGNGIVWGHHIWGDNYLWAPTIKEIQERKGYTPGALGGFYHLDAATGIDHPDWFLSHAKQAAEAQSWFFVTLEPRDQGLDIPSATLDKVVELLRRASVDIGATVVLRWAHEMNGAWYPWVQQPLKFIQVWRDLHARLKKAAPKVTMVWSPNIGQFDATRLKRERGSAEFAAMDTNKDGTLDERDDPYTPYWPGKDYVDYIGISFFWFGPTWDQRTNALPPADMATTRLTRPFDILKFARDQGLPFVVSETGGVFYSDAKVAAGPGEVALKQAWWRMLMAIPDVAMVVYFDFIKREDGVTVNSALTNVTAVIDAFKTDSASRPLVFAPKP</sequence>
<dbReference type="InterPro" id="IPR022790">
    <property type="entry name" value="GH26_dom"/>
</dbReference>
<feature type="transmembrane region" description="Helical" evidence="6">
    <location>
        <begin position="112"/>
        <end position="134"/>
    </location>
</feature>
<comment type="similarity">
    <text evidence="1 4">Belongs to the glycosyl hydrolase 26 family.</text>
</comment>
<evidence type="ECO:0000256" key="3">
    <source>
        <dbReference type="ARBA" id="ARBA00023295"/>
    </source>
</evidence>
<feature type="region of interest" description="Disordered" evidence="5">
    <location>
        <begin position="1"/>
        <end position="98"/>
    </location>
</feature>
<keyword evidence="9" id="KW-1185">Reference proteome</keyword>
<name>A0A1Y2HY42_9FUNG</name>
<dbReference type="Gene3D" id="3.20.20.80">
    <property type="entry name" value="Glycosidases"/>
    <property type="match status" value="1"/>
</dbReference>
<evidence type="ECO:0000313" key="9">
    <source>
        <dbReference type="Proteomes" id="UP000193411"/>
    </source>
</evidence>
<dbReference type="EMBL" id="MCFL01000005">
    <property type="protein sequence ID" value="ORZ39536.1"/>
    <property type="molecule type" value="Genomic_DNA"/>
</dbReference>
<evidence type="ECO:0000256" key="4">
    <source>
        <dbReference type="PROSITE-ProRule" id="PRU01100"/>
    </source>
</evidence>
<comment type="caution">
    <text evidence="8">The sequence shown here is derived from an EMBL/GenBank/DDBJ whole genome shotgun (WGS) entry which is preliminary data.</text>
</comment>